<evidence type="ECO:0000256" key="2">
    <source>
        <dbReference type="ARBA" id="ARBA00007018"/>
    </source>
</evidence>
<feature type="transmembrane region" description="Helical" evidence="8">
    <location>
        <begin position="228"/>
        <end position="245"/>
    </location>
</feature>
<comment type="subcellular location">
    <subcellularLocation>
        <location evidence="1">Membrane</location>
        <topology evidence="1">Multi-pass membrane protein</topology>
    </subcellularLocation>
</comment>
<feature type="region of interest" description="Disordered" evidence="7">
    <location>
        <begin position="51"/>
        <end position="70"/>
    </location>
</feature>
<sequence>MRRGRVLPLLVASSWVLVFLARVFDASLHSLCINKEYAIAQVRSYRSGRADSCPTRANEEEGGHRTAYLGRGRSHGPTRYQMGASLAYATKQVNIFSQLLGSALFLLLPIPVSYTLHPRYGSATTTDVIVFSTFFFGVAICFALSATFHVFNNHSESVHIFGNQLDYLGIVILMWDSTIPCVYYGFYCDPSLPKTYYTLVSVLAAGCVYATLHPAFRRPKYRPYRAAMYSGLGLSFIVPIVHGISKFGWETQMWRMTLDWMALMATFNLVGGALYGLRIPEKCYTYKFDVWGSSNQIMHCLVICAGIAHLFGLLRSFDHVHGQGNICAR</sequence>
<feature type="transmembrane region" description="Helical" evidence="8">
    <location>
        <begin position="95"/>
        <end position="116"/>
    </location>
</feature>
<keyword evidence="3 8" id="KW-0812">Transmembrane</keyword>
<evidence type="ECO:0000256" key="3">
    <source>
        <dbReference type="ARBA" id="ARBA00022692"/>
    </source>
</evidence>
<dbReference type="PANTHER" id="PTHR20855:SF52">
    <property type="entry name" value="ADIPONECTIN RECEPTOR PROTEIN"/>
    <property type="match status" value="1"/>
</dbReference>
<evidence type="ECO:0000256" key="1">
    <source>
        <dbReference type="ARBA" id="ARBA00004141"/>
    </source>
</evidence>
<dbReference type="GO" id="GO:0038023">
    <property type="term" value="F:signaling receptor activity"/>
    <property type="evidence" value="ECO:0007669"/>
    <property type="project" value="TreeGrafter"/>
</dbReference>
<feature type="transmembrane region" description="Helical" evidence="8">
    <location>
        <begin position="167"/>
        <end position="187"/>
    </location>
</feature>
<evidence type="ECO:0000313" key="11">
    <source>
        <dbReference type="Proteomes" id="UP000813461"/>
    </source>
</evidence>
<evidence type="ECO:0000256" key="4">
    <source>
        <dbReference type="ARBA" id="ARBA00022989"/>
    </source>
</evidence>
<dbReference type="GO" id="GO:0006882">
    <property type="term" value="P:intracellular zinc ion homeostasis"/>
    <property type="evidence" value="ECO:0007669"/>
    <property type="project" value="TreeGrafter"/>
</dbReference>
<accession>A0A8K0QSF0</accession>
<protein>
    <submittedName>
        <fullName evidence="10">Hemolysin-III related-domain-containing protein</fullName>
    </submittedName>
</protein>
<dbReference type="InterPro" id="IPR004254">
    <property type="entry name" value="AdipoR/HlyIII-related"/>
</dbReference>
<feature type="signal peptide" evidence="9">
    <location>
        <begin position="1"/>
        <end position="21"/>
    </location>
</feature>
<comment type="caution">
    <text evidence="10">The sequence shown here is derived from an EMBL/GenBank/DDBJ whole genome shotgun (WGS) entry which is preliminary data.</text>
</comment>
<gene>
    <name evidence="10" type="ORF">FB567DRAFT_248049</name>
</gene>
<feature type="binding site" evidence="6">
    <location>
        <position position="299"/>
    </location>
    <ligand>
        <name>Zn(2+)</name>
        <dbReference type="ChEBI" id="CHEBI:29105"/>
    </ligand>
</feature>
<comment type="similarity">
    <text evidence="2">Belongs to the ADIPOR family.</text>
</comment>
<feature type="transmembrane region" description="Helical" evidence="8">
    <location>
        <begin position="196"/>
        <end position="216"/>
    </location>
</feature>
<dbReference type="PANTHER" id="PTHR20855">
    <property type="entry name" value="ADIPOR/PROGESTIN RECEPTOR-RELATED"/>
    <property type="match status" value="1"/>
</dbReference>
<dbReference type="GO" id="GO:0016020">
    <property type="term" value="C:membrane"/>
    <property type="evidence" value="ECO:0007669"/>
    <property type="project" value="UniProtKB-SubCell"/>
</dbReference>
<evidence type="ECO:0000256" key="8">
    <source>
        <dbReference type="SAM" id="Phobius"/>
    </source>
</evidence>
<name>A0A8K0QSF0_9PLEO</name>
<feature type="chain" id="PRO_5035467571" evidence="9">
    <location>
        <begin position="22"/>
        <end position="329"/>
    </location>
</feature>
<evidence type="ECO:0000256" key="9">
    <source>
        <dbReference type="SAM" id="SignalP"/>
    </source>
</evidence>
<proteinExistence type="inferred from homology"/>
<dbReference type="Pfam" id="PF03006">
    <property type="entry name" value="HlyIII"/>
    <property type="match status" value="1"/>
</dbReference>
<feature type="transmembrane region" description="Helical" evidence="8">
    <location>
        <begin position="128"/>
        <end position="147"/>
    </location>
</feature>
<keyword evidence="11" id="KW-1185">Reference proteome</keyword>
<keyword evidence="6" id="KW-0479">Metal-binding</keyword>
<dbReference type="OrthoDB" id="529367at2759"/>
<keyword evidence="9" id="KW-0732">Signal</keyword>
<feature type="transmembrane region" description="Helical" evidence="8">
    <location>
        <begin position="257"/>
        <end position="276"/>
    </location>
</feature>
<keyword evidence="5 8" id="KW-0472">Membrane</keyword>
<feature type="transmembrane region" description="Helical" evidence="8">
    <location>
        <begin position="296"/>
        <end position="314"/>
    </location>
</feature>
<reference evidence="10" key="1">
    <citation type="journal article" date="2021" name="Nat. Commun.">
        <title>Genetic determinants of endophytism in the Arabidopsis root mycobiome.</title>
        <authorList>
            <person name="Mesny F."/>
            <person name="Miyauchi S."/>
            <person name="Thiergart T."/>
            <person name="Pickel B."/>
            <person name="Atanasova L."/>
            <person name="Karlsson M."/>
            <person name="Huettel B."/>
            <person name="Barry K.W."/>
            <person name="Haridas S."/>
            <person name="Chen C."/>
            <person name="Bauer D."/>
            <person name="Andreopoulos W."/>
            <person name="Pangilinan J."/>
            <person name="LaButti K."/>
            <person name="Riley R."/>
            <person name="Lipzen A."/>
            <person name="Clum A."/>
            <person name="Drula E."/>
            <person name="Henrissat B."/>
            <person name="Kohler A."/>
            <person name="Grigoriev I.V."/>
            <person name="Martin F.M."/>
            <person name="Hacquard S."/>
        </authorList>
    </citation>
    <scope>NUCLEOTIDE SEQUENCE</scope>
    <source>
        <strain evidence="10">MPI-SDFR-AT-0120</strain>
    </source>
</reference>
<feature type="binding site" evidence="6">
    <location>
        <position position="149"/>
    </location>
    <ligand>
        <name>Zn(2+)</name>
        <dbReference type="ChEBI" id="CHEBI:29105"/>
    </ligand>
</feature>
<evidence type="ECO:0000313" key="10">
    <source>
        <dbReference type="EMBL" id="KAH7068678.1"/>
    </source>
</evidence>
<dbReference type="GO" id="GO:0046872">
    <property type="term" value="F:metal ion binding"/>
    <property type="evidence" value="ECO:0007669"/>
    <property type="project" value="UniProtKB-KW"/>
</dbReference>
<evidence type="ECO:0000256" key="6">
    <source>
        <dbReference type="PIRSR" id="PIRSR604254-1"/>
    </source>
</evidence>
<organism evidence="10 11">
    <name type="scientific">Paraphoma chrysanthemicola</name>
    <dbReference type="NCBI Taxonomy" id="798071"/>
    <lineage>
        <taxon>Eukaryota</taxon>
        <taxon>Fungi</taxon>
        <taxon>Dikarya</taxon>
        <taxon>Ascomycota</taxon>
        <taxon>Pezizomycotina</taxon>
        <taxon>Dothideomycetes</taxon>
        <taxon>Pleosporomycetidae</taxon>
        <taxon>Pleosporales</taxon>
        <taxon>Pleosporineae</taxon>
        <taxon>Phaeosphaeriaceae</taxon>
        <taxon>Paraphoma</taxon>
    </lineage>
</organism>
<dbReference type="Proteomes" id="UP000813461">
    <property type="component" value="Unassembled WGS sequence"/>
</dbReference>
<dbReference type="AlphaFoldDB" id="A0A8K0QSF0"/>
<dbReference type="EMBL" id="JAGMVJ010000031">
    <property type="protein sequence ID" value="KAH7068678.1"/>
    <property type="molecule type" value="Genomic_DNA"/>
</dbReference>
<evidence type="ECO:0000256" key="5">
    <source>
        <dbReference type="ARBA" id="ARBA00023136"/>
    </source>
</evidence>
<keyword evidence="4 8" id="KW-1133">Transmembrane helix</keyword>
<keyword evidence="6" id="KW-0862">Zinc</keyword>
<evidence type="ECO:0000256" key="7">
    <source>
        <dbReference type="SAM" id="MobiDB-lite"/>
    </source>
</evidence>